<dbReference type="AlphaFoldDB" id="E0WV70"/>
<protein>
    <submittedName>
        <fullName evidence="1">Putative phage portal protein</fullName>
    </submittedName>
</protein>
<reference evidence="1" key="1">
    <citation type="journal article" date="2009" name="Environ. Microbiol.">
        <title>Dynamics of genome evolution in facultative symbionts of aphids.</title>
        <authorList>
            <person name="Degnan P.H."/>
            <person name="Leonardo T.E."/>
            <person name="Cass B.N."/>
            <person name="Hurwitz B."/>
            <person name="Stern D."/>
            <person name="Gibbs R.A."/>
            <person name="Richards S."/>
            <person name="Moran N.A."/>
        </authorList>
    </citation>
    <scope>NUCLEOTIDE SEQUENCE [LARGE SCALE GENOMIC DNA]</scope>
    <source>
        <strain evidence="1">LSR1</strain>
    </source>
</reference>
<evidence type="ECO:0000313" key="1">
    <source>
        <dbReference type="EMBL" id="EFL91104.1"/>
    </source>
</evidence>
<gene>
    <name evidence="1" type="ORF">REG_1985</name>
</gene>
<dbReference type="EMBL" id="GL379747">
    <property type="protein sequence ID" value="EFL91104.1"/>
    <property type="molecule type" value="Genomic_DNA"/>
</dbReference>
<name>E0WV70_9ENTR</name>
<dbReference type="Proteomes" id="UP000005726">
    <property type="component" value="Unassembled WGS sequence"/>
</dbReference>
<organism evidence="1 2">
    <name type="scientific">Candidatus Regiella insecticola LSR1</name>
    <dbReference type="NCBI Taxonomy" id="663321"/>
    <lineage>
        <taxon>Bacteria</taxon>
        <taxon>Pseudomonadati</taxon>
        <taxon>Pseudomonadota</taxon>
        <taxon>Gammaproteobacteria</taxon>
        <taxon>Enterobacterales</taxon>
        <taxon>Enterobacteriaceae</taxon>
        <taxon>aphid secondary symbionts</taxon>
        <taxon>Candidatus Regiella</taxon>
    </lineage>
</organism>
<sequence length="51" mass="5724">TGGFGDIEKAARVFAINELAPLQERLSEINAWLGEEVIRFKPYELVENASM</sequence>
<proteinExistence type="predicted"/>
<accession>E0WV70</accession>
<feature type="non-terminal residue" evidence="1">
    <location>
        <position position="1"/>
    </location>
</feature>
<dbReference type="eggNOG" id="COG4695">
    <property type="taxonomic scope" value="Bacteria"/>
</dbReference>
<dbReference type="HOGENOM" id="CLU_3091693_0_0_6"/>
<dbReference type="STRING" id="663321.REG_1985"/>
<evidence type="ECO:0000313" key="2">
    <source>
        <dbReference type="Proteomes" id="UP000005726"/>
    </source>
</evidence>
<keyword evidence="2" id="KW-1185">Reference proteome</keyword>